<accession>A0A8H3J9A9</accession>
<dbReference type="OrthoDB" id="5423275at2759"/>
<name>A0A8H3J9A9_9LECA</name>
<gene>
    <name evidence="3" type="ORF">ALECFALPRED_010077</name>
</gene>
<organism evidence="3 4">
    <name type="scientific">Alectoria fallacina</name>
    <dbReference type="NCBI Taxonomy" id="1903189"/>
    <lineage>
        <taxon>Eukaryota</taxon>
        <taxon>Fungi</taxon>
        <taxon>Dikarya</taxon>
        <taxon>Ascomycota</taxon>
        <taxon>Pezizomycotina</taxon>
        <taxon>Lecanoromycetes</taxon>
        <taxon>OSLEUM clade</taxon>
        <taxon>Lecanoromycetidae</taxon>
        <taxon>Lecanorales</taxon>
        <taxon>Lecanorineae</taxon>
        <taxon>Parmeliaceae</taxon>
        <taxon>Alectoria</taxon>
    </lineage>
</organism>
<reference evidence="3" key="1">
    <citation type="submission" date="2021-03" db="EMBL/GenBank/DDBJ databases">
        <authorList>
            <person name="Tagirdzhanova G."/>
        </authorList>
    </citation>
    <scope>NUCLEOTIDE SEQUENCE</scope>
</reference>
<dbReference type="Proteomes" id="UP000664203">
    <property type="component" value="Unassembled WGS sequence"/>
</dbReference>
<keyword evidence="2" id="KW-0732">Signal</keyword>
<feature type="compositionally biased region" description="Low complexity" evidence="1">
    <location>
        <begin position="298"/>
        <end position="341"/>
    </location>
</feature>
<evidence type="ECO:0000313" key="4">
    <source>
        <dbReference type="Proteomes" id="UP000664203"/>
    </source>
</evidence>
<evidence type="ECO:0000313" key="3">
    <source>
        <dbReference type="EMBL" id="CAF9942803.1"/>
    </source>
</evidence>
<keyword evidence="4" id="KW-1185">Reference proteome</keyword>
<feature type="chain" id="PRO_5034156027" evidence="2">
    <location>
        <begin position="21"/>
        <end position="366"/>
    </location>
</feature>
<evidence type="ECO:0000256" key="2">
    <source>
        <dbReference type="SAM" id="SignalP"/>
    </source>
</evidence>
<feature type="signal peptide" evidence="2">
    <location>
        <begin position="1"/>
        <end position="20"/>
    </location>
</feature>
<protein>
    <submittedName>
        <fullName evidence="3">Uncharacterized protein</fullName>
    </submittedName>
</protein>
<evidence type="ECO:0000256" key="1">
    <source>
        <dbReference type="SAM" id="MobiDB-lite"/>
    </source>
</evidence>
<proteinExistence type="predicted"/>
<dbReference type="AlphaFoldDB" id="A0A8H3J9A9"/>
<comment type="caution">
    <text evidence="3">The sequence shown here is derived from an EMBL/GenBank/DDBJ whole genome shotgun (WGS) entry which is preliminary data.</text>
</comment>
<dbReference type="EMBL" id="CAJPDR010000815">
    <property type="protein sequence ID" value="CAF9942803.1"/>
    <property type="molecule type" value="Genomic_DNA"/>
</dbReference>
<feature type="region of interest" description="Disordered" evidence="1">
    <location>
        <begin position="298"/>
        <end position="344"/>
    </location>
</feature>
<sequence>MFFTITRLGLALSAPSLILTQSVTTYSFTANGTPTSLVFSIPTVQTTTVTYTQAAYTMTLTPAPMIETRTFTVTAPGDEISSIAGAIPQSVQVVAPSVAPGPIVPVVIHGYTTSIQIPATASIPEGTYTPSPVHIAAATPVAVSTAAADASQAAANAQSAASEEGAIASNVAGDANPLTTVAAPAATAAVTVASNAAADVSTTVAGIPTHLPIPIVPLIHASAAVQSADATASASASNAGAGASSAANGAVSVATEGFASTASVPRAIITDTTSLLTPTPIIASVASASAGMVTSTTSTAGITSTTSSSAARSSSSSAPPSSSSSSTAPAPSTSSTAAPKSGAKGRKITGNLLGAVVGVFGLFFVV</sequence>